<keyword evidence="3" id="KW-1185">Reference proteome</keyword>
<evidence type="ECO:0000313" key="3">
    <source>
        <dbReference type="Proteomes" id="UP000018439"/>
    </source>
</evidence>
<dbReference type="STRING" id="679937.Bcop_0112"/>
<gene>
    <name evidence="2" type="ORF">Bcop_0112</name>
</gene>
<dbReference type="HOGENOM" id="CLU_210498_0_0_10"/>
<accession>F3ZPA4</accession>
<feature type="transmembrane region" description="Helical" evidence="1">
    <location>
        <begin position="33"/>
        <end position="52"/>
    </location>
</feature>
<name>F3ZPA4_9BACE</name>
<keyword evidence="1" id="KW-1133">Transmembrane helix</keyword>
<dbReference type="EMBL" id="CM001167">
    <property type="protein sequence ID" value="EGJ70331.1"/>
    <property type="molecule type" value="Genomic_DNA"/>
</dbReference>
<evidence type="ECO:0000313" key="2">
    <source>
        <dbReference type="EMBL" id="EGJ70331.1"/>
    </source>
</evidence>
<feature type="transmembrane region" description="Helical" evidence="1">
    <location>
        <begin position="7"/>
        <end position="27"/>
    </location>
</feature>
<sequence length="58" mass="6129">MKGLLKNLGILIILIGVGILVGSAITHNLDNNTILGSSISLIIIGFIAYIIINKKIVD</sequence>
<dbReference type="Proteomes" id="UP000018439">
    <property type="component" value="Chromosome"/>
</dbReference>
<reference evidence="2 3" key="1">
    <citation type="journal article" date="2011" name="Stand. Genomic Sci.">
        <title>Non-contiguous finished genome sequence of Bacteroides coprosuis type strain (PC139).</title>
        <authorList>
            <person name="Land M."/>
            <person name="Held B."/>
            <person name="Gronow S."/>
            <person name="Abt B."/>
            <person name="Lucas S."/>
            <person name="Del Rio T.G."/>
            <person name="Nolan M."/>
            <person name="Tice H."/>
            <person name="Cheng J.F."/>
            <person name="Pitluck S."/>
            <person name="Liolios K."/>
            <person name="Pagani I."/>
            <person name="Ivanova N."/>
            <person name="Mavromatis K."/>
            <person name="Mikhailova N."/>
            <person name="Pati A."/>
            <person name="Tapia R."/>
            <person name="Han C."/>
            <person name="Goodwin L."/>
            <person name="Chen A."/>
            <person name="Palaniappan K."/>
            <person name="Hauser L."/>
            <person name="Brambilla E.M."/>
            <person name="Rohde M."/>
            <person name="Goker M."/>
            <person name="Detter J.C."/>
            <person name="Woyke T."/>
            <person name="Bristow J."/>
            <person name="Eisen J.A."/>
            <person name="Markowitz V."/>
            <person name="Hugenholtz P."/>
            <person name="Kyrpides N.C."/>
            <person name="Klenk H.P."/>
            <person name="Lapidus A."/>
        </authorList>
    </citation>
    <scope>NUCLEOTIDE SEQUENCE</scope>
    <source>
        <strain evidence="2 3">DSM 18011</strain>
    </source>
</reference>
<proteinExistence type="predicted"/>
<keyword evidence="1" id="KW-0472">Membrane</keyword>
<dbReference type="AlphaFoldDB" id="F3ZPA4"/>
<keyword evidence="1" id="KW-0812">Transmembrane</keyword>
<protein>
    <submittedName>
        <fullName evidence="2">Uncharacterized protein</fullName>
    </submittedName>
</protein>
<organism evidence="2 3">
    <name type="scientific">Bacteroides coprosuis DSM 18011</name>
    <dbReference type="NCBI Taxonomy" id="679937"/>
    <lineage>
        <taxon>Bacteria</taxon>
        <taxon>Pseudomonadati</taxon>
        <taxon>Bacteroidota</taxon>
        <taxon>Bacteroidia</taxon>
        <taxon>Bacteroidales</taxon>
        <taxon>Bacteroidaceae</taxon>
        <taxon>Bacteroides</taxon>
    </lineage>
</organism>
<evidence type="ECO:0000256" key="1">
    <source>
        <dbReference type="SAM" id="Phobius"/>
    </source>
</evidence>